<name>A0A9N7TW37_PLEPL</name>
<reference evidence="2" key="1">
    <citation type="submission" date="2020-03" db="EMBL/GenBank/DDBJ databases">
        <authorList>
            <person name="Weist P."/>
        </authorList>
    </citation>
    <scope>NUCLEOTIDE SEQUENCE</scope>
</reference>
<gene>
    <name evidence="2" type="ORF">PLEPLA_LOCUS6579</name>
</gene>
<dbReference type="AlphaFoldDB" id="A0A9N7TW37"/>
<sequence>MNLIVIVVPIPPEPSVRPSEASLHKHVNPYGDSRKPHATFTPNTKQHVHVAALVQVFLGGRQKDATEKNGENKRRFCLDTNTNDVFRVSSGQKKVKRGQKIL</sequence>
<comment type="caution">
    <text evidence="2">The sequence shown here is derived from an EMBL/GenBank/DDBJ whole genome shotgun (WGS) entry which is preliminary data.</text>
</comment>
<keyword evidence="3" id="KW-1185">Reference proteome</keyword>
<evidence type="ECO:0000256" key="1">
    <source>
        <dbReference type="SAM" id="MobiDB-lite"/>
    </source>
</evidence>
<dbReference type="EMBL" id="CADEAL010000338">
    <property type="protein sequence ID" value="CAB1418753.1"/>
    <property type="molecule type" value="Genomic_DNA"/>
</dbReference>
<proteinExistence type="predicted"/>
<dbReference type="Proteomes" id="UP001153269">
    <property type="component" value="Unassembled WGS sequence"/>
</dbReference>
<protein>
    <submittedName>
        <fullName evidence="2">Uncharacterized protein</fullName>
    </submittedName>
</protein>
<accession>A0A9N7TW37</accession>
<evidence type="ECO:0000313" key="3">
    <source>
        <dbReference type="Proteomes" id="UP001153269"/>
    </source>
</evidence>
<feature type="region of interest" description="Disordered" evidence="1">
    <location>
        <begin position="15"/>
        <end position="41"/>
    </location>
</feature>
<evidence type="ECO:0000313" key="2">
    <source>
        <dbReference type="EMBL" id="CAB1418753.1"/>
    </source>
</evidence>
<organism evidence="2 3">
    <name type="scientific">Pleuronectes platessa</name>
    <name type="common">European plaice</name>
    <dbReference type="NCBI Taxonomy" id="8262"/>
    <lineage>
        <taxon>Eukaryota</taxon>
        <taxon>Metazoa</taxon>
        <taxon>Chordata</taxon>
        <taxon>Craniata</taxon>
        <taxon>Vertebrata</taxon>
        <taxon>Euteleostomi</taxon>
        <taxon>Actinopterygii</taxon>
        <taxon>Neopterygii</taxon>
        <taxon>Teleostei</taxon>
        <taxon>Neoteleostei</taxon>
        <taxon>Acanthomorphata</taxon>
        <taxon>Carangaria</taxon>
        <taxon>Pleuronectiformes</taxon>
        <taxon>Pleuronectoidei</taxon>
        <taxon>Pleuronectidae</taxon>
        <taxon>Pleuronectes</taxon>
    </lineage>
</organism>